<evidence type="ECO:0000256" key="2">
    <source>
        <dbReference type="ARBA" id="ARBA00022475"/>
    </source>
</evidence>
<name>A0ABP1PMK7_9HEXA</name>
<keyword evidence="5 6" id="KW-0472">Membrane</keyword>
<dbReference type="Pfam" id="PF08395">
    <property type="entry name" value="7tm_7"/>
    <property type="match status" value="1"/>
</dbReference>
<accession>A0ABP1PMK7</accession>
<dbReference type="Proteomes" id="UP001642540">
    <property type="component" value="Unassembled WGS sequence"/>
</dbReference>
<evidence type="ECO:0000313" key="8">
    <source>
        <dbReference type="Proteomes" id="UP001642540"/>
    </source>
</evidence>
<protein>
    <recommendedName>
        <fullName evidence="9">Gustatory receptor</fullName>
    </recommendedName>
</protein>
<feature type="transmembrane region" description="Helical" evidence="6">
    <location>
        <begin position="276"/>
        <end position="296"/>
    </location>
</feature>
<proteinExistence type="predicted"/>
<evidence type="ECO:0000256" key="5">
    <source>
        <dbReference type="ARBA" id="ARBA00023136"/>
    </source>
</evidence>
<dbReference type="EMBL" id="CAXLJM020000005">
    <property type="protein sequence ID" value="CAL8071345.1"/>
    <property type="molecule type" value="Genomic_DNA"/>
</dbReference>
<evidence type="ECO:0000313" key="7">
    <source>
        <dbReference type="EMBL" id="CAL8071345.1"/>
    </source>
</evidence>
<keyword evidence="8" id="KW-1185">Reference proteome</keyword>
<comment type="caution">
    <text evidence="7">The sequence shown here is derived from an EMBL/GenBank/DDBJ whole genome shotgun (WGS) entry which is preliminary data.</text>
</comment>
<evidence type="ECO:0000256" key="6">
    <source>
        <dbReference type="SAM" id="Phobius"/>
    </source>
</evidence>
<dbReference type="InterPro" id="IPR013604">
    <property type="entry name" value="7TM_chemorcpt"/>
</dbReference>
<evidence type="ECO:0000256" key="3">
    <source>
        <dbReference type="ARBA" id="ARBA00022692"/>
    </source>
</evidence>
<feature type="transmembrane region" description="Helical" evidence="6">
    <location>
        <begin position="128"/>
        <end position="151"/>
    </location>
</feature>
<feature type="transmembrane region" description="Helical" evidence="6">
    <location>
        <begin position="390"/>
        <end position="410"/>
    </location>
</feature>
<evidence type="ECO:0008006" key="9">
    <source>
        <dbReference type="Google" id="ProtNLM"/>
    </source>
</evidence>
<evidence type="ECO:0000256" key="1">
    <source>
        <dbReference type="ARBA" id="ARBA00004651"/>
    </source>
</evidence>
<reference evidence="7 8" key="1">
    <citation type="submission" date="2024-08" db="EMBL/GenBank/DDBJ databases">
        <authorList>
            <person name="Cucini C."/>
            <person name="Frati F."/>
        </authorList>
    </citation>
    <scope>NUCLEOTIDE SEQUENCE [LARGE SCALE GENOMIC DNA]</scope>
</reference>
<comment type="subcellular location">
    <subcellularLocation>
        <location evidence="1">Cell membrane</location>
        <topology evidence="1">Multi-pass membrane protein</topology>
    </subcellularLocation>
</comment>
<keyword evidence="3 6" id="KW-0812">Transmembrane</keyword>
<sequence length="506" mass="57317">MSTNCGHTICICEVINPVLRYCQLFGVFPASVIKHSFEKGDGYESYISHDGRNETFRNKSRSCYSHTPVSFQISPIPKLKSTCYVKSYFFSYPSFISIVLLVGFSSVTTYVIVNIAEILKVYFQGTDFYTFGVQSICVYGQNVVILLNSLIHRKTFGKIWFLLMETFRNLRKHAVTQYNFEDKAVIQNSMIQPVSHPTKLQKRLKMLRIVSFLLVSTAVVMSIAHMIPFATLVFDSCFDDGAQDLTVGSKVSGKPLCPLGNVLLLIQKLFFGMIDFVHQGVAILFSAFCLIICVFLEEIGNQMEMTLRSIKYDMKPKASQVILINFEIENLRMCYEYMSKCCRLMSQCFGIAILAVMITSVVSITCSLYSYALSSGAISDEDSRNMTKFYVIWAFHEWFGVFCLVVILIPGQFVTNMSEKPSQVIGRHSLMQLDSETKYQLSQFQHQSRKPLVITAWNVTTIGMSFIASAATNVTTYILVILQFRLGVENRDINMIGKNNNTSTDQ</sequence>
<feature type="transmembrane region" description="Helical" evidence="6">
    <location>
        <begin position="209"/>
        <end position="234"/>
    </location>
</feature>
<organism evidence="7 8">
    <name type="scientific">Orchesella dallaii</name>
    <dbReference type="NCBI Taxonomy" id="48710"/>
    <lineage>
        <taxon>Eukaryota</taxon>
        <taxon>Metazoa</taxon>
        <taxon>Ecdysozoa</taxon>
        <taxon>Arthropoda</taxon>
        <taxon>Hexapoda</taxon>
        <taxon>Collembola</taxon>
        <taxon>Entomobryomorpha</taxon>
        <taxon>Entomobryoidea</taxon>
        <taxon>Orchesellidae</taxon>
        <taxon>Orchesellinae</taxon>
        <taxon>Orchesella</taxon>
    </lineage>
</organism>
<feature type="transmembrane region" description="Helical" evidence="6">
    <location>
        <begin position="95"/>
        <end position="116"/>
    </location>
</feature>
<keyword evidence="4 6" id="KW-1133">Transmembrane helix</keyword>
<evidence type="ECO:0000256" key="4">
    <source>
        <dbReference type="ARBA" id="ARBA00022989"/>
    </source>
</evidence>
<feature type="transmembrane region" description="Helical" evidence="6">
    <location>
        <begin position="348"/>
        <end position="370"/>
    </location>
</feature>
<gene>
    <name evidence="7" type="ORF">ODALV1_LOCUS1681</name>
</gene>
<keyword evidence="2" id="KW-1003">Cell membrane</keyword>